<feature type="binding site" evidence="19">
    <location>
        <position position="732"/>
    </location>
    <ligand>
        <name>ATP</name>
        <dbReference type="ChEBI" id="CHEBI:30616"/>
    </ligand>
</feature>
<dbReference type="EC" id="2.7.11.1" evidence="2"/>
<comment type="catalytic activity">
    <reaction evidence="17">
        <text>L-threonyl-[protein] + ATP = O-phospho-L-threonyl-[protein] + ADP + H(+)</text>
        <dbReference type="Rhea" id="RHEA:46608"/>
        <dbReference type="Rhea" id="RHEA-COMP:11060"/>
        <dbReference type="Rhea" id="RHEA-COMP:11605"/>
        <dbReference type="ChEBI" id="CHEBI:15378"/>
        <dbReference type="ChEBI" id="CHEBI:30013"/>
        <dbReference type="ChEBI" id="CHEBI:30616"/>
        <dbReference type="ChEBI" id="CHEBI:61977"/>
        <dbReference type="ChEBI" id="CHEBI:456216"/>
        <dbReference type="EC" id="2.7.11.1"/>
    </reaction>
</comment>
<dbReference type="Gene3D" id="3.30.200.20">
    <property type="entry name" value="Phosphorylase Kinase, domain 1"/>
    <property type="match status" value="1"/>
</dbReference>
<feature type="transmembrane region" description="Helical" evidence="20">
    <location>
        <begin position="646"/>
        <end position="668"/>
    </location>
</feature>
<dbReference type="EMBL" id="JARPOI010000011">
    <property type="protein sequence ID" value="KAJ9168646.1"/>
    <property type="molecule type" value="Genomic_DNA"/>
</dbReference>
<keyword evidence="3" id="KW-0723">Serine/threonine-protein kinase</keyword>
<keyword evidence="13 20" id="KW-1133">Transmembrane helix</keyword>
<keyword evidence="23" id="KW-1185">Reference proteome</keyword>
<dbReference type="Pfam" id="PF00560">
    <property type="entry name" value="LRR_1"/>
    <property type="match status" value="2"/>
</dbReference>
<evidence type="ECO:0000256" key="6">
    <source>
        <dbReference type="ARBA" id="ARBA00022679"/>
    </source>
</evidence>
<evidence type="ECO:0000256" key="3">
    <source>
        <dbReference type="ARBA" id="ARBA00022527"/>
    </source>
</evidence>
<dbReference type="InterPro" id="IPR017441">
    <property type="entry name" value="Protein_kinase_ATP_BS"/>
</dbReference>
<keyword evidence="10 19" id="KW-0547">Nucleotide-binding</keyword>
<dbReference type="SMART" id="SM00220">
    <property type="entry name" value="S_TKc"/>
    <property type="match status" value="1"/>
</dbReference>
<evidence type="ECO:0000256" key="7">
    <source>
        <dbReference type="ARBA" id="ARBA00022692"/>
    </source>
</evidence>
<evidence type="ECO:0000256" key="14">
    <source>
        <dbReference type="ARBA" id="ARBA00023136"/>
    </source>
</evidence>
<accession>A0ABQ9LKZ8</accession>
<dbReference type="Gene3D" id="3.80.10.10">
    <property type="entry name" value="Ribonuclease Inhibitor"/>
    <property type="match status" value="3"/>
</dbReference>
<keyword evidence="7 20" id="KW-0812">Transmembrane</keyword>
<evidence type="ECO:0000313" key="23">
    <source>
        <dbReference type="Proteomes" id="UP001174677"/>
    </source>
</evidence>
<comment type="catalytic activity">
    <reaction evidence="18">
        <text>L-seryl-[protein] + ATP = O-phospho-L-seryl-[protein] + ADP + H(+)</text>
        <dbReference type="Rhea" id="RHEA:17989"/>
        <dbReference type="Rhea" id="RHEA-COMP:9863"/>
        <dbReference type="Rhea" id="RHEA-COMP:11604"/>
        <dbReference type="ChEBI" id="CHEBI:15378"/>
        <dbReference type="ChEBI" id="CHEBI:29999"/>
        <dbReference type="ChEBI" id="CHEBI:30616"/>
        <dbReference type="ChEBI" id="CHEBI:83421"/>
        <dbReference type="ChEBI" id="CHEBI:456216"/>
        <dbReference type="EC" id="2.7.11.1"/>
    </reaction>
</comment>
<sequence>MMSCFDRSSLHPEEASSNTKWLKKRKARAPGIFRITFSLLMLMWLMCTVEAQAESSHLADGEVQALREIAKQVGKEDWNFSVDPCSNHSSWQTPKPEAMPWYNNSLICNCKGLDGVCHVEKLFLKGQDLPGVLPASIVKLPFLKTLDLTRNYLSGNIPPEWASTKLEYLSITVNSLTGRIPSYLGNITSLIYLSIENNFFYGTVPVELGNLVNLVNLILNANNLTGELPLALTKITKLTELRISSNNFSGKIPSFIQSWKRLEKLAIQGSGLEGPIPSSISVLTNLTQLRISDLGGEGSNFPYVGNMKNLNYLLLSNCNITGNFPEYITHIANLKDLDLSFNRLTGNLPTNYLDLVALESMYLTSNFLTGPIPKWILERNHRYAIDISYNNFSETSVPSACPVTVNLFKSSSRGKNSKALECLTNSSCSKELYSLHINCGGGAVTIGDISYDGDEEDGEATRYVHTKENWEVSTTGHFWDGEKNSLIAYIAENVSTLRMRNSELYTTARLSPLSLTYYARCLANGNYNVTLHFAEIKIRDNRSFHSLGRRIFDVYIQDELMLKDFEIKKEAQGVDKVIIKSFKAVVKDGTLDIRFHWAGKGTTTAPVKGIYGPLISAIDVESEFKPPNEIKNSTEFKPPNEIKKKFIVAGAVVLPLLLIFIVMGTLWWKGCLGGRLLREKDLKGLDLRTGSFSLRQLRAATNDFNSANKIGEGGFGTVYKGELLDGTIIAVKQLSSKSRQGNREFVTEIGMISGLQHPNLVKLYGCCIEGNQLLLVYEYMENNSLARALFGSETSDLTLDWAMRQKICVGIARGLAFLHEESALRIVHRDIKTTNVLLDKDLNAKISDFGLAKLCEEENTHISTRIAGTVGYMAPEYALWGYLTEKADVYSFGVVALEIVSGRNNANYRPKNEAVCLLDWAFILQQKGNLMEIVDPRLENEFNIEEAERMIKVALLCTNASSMLRPTMSAALSMLEGETSIEEVTSDPSIYDDMRFKPLKDHYQQMQRQSSGRSQAPIFSSDNTWVGSSTTTASAYDLYPVNPESINLEVSETSSLSR</sequence>
<dbReference type="PANTHER" id="PTHR48006">
    <property type="entry name" value="LEUCINE-RICH REPEAT-CONTAINING PROTEIN DDB_G0281931-RELATED"/>
    <property type="match status" value="1"/>
</dbReference>
<evidence type="ECO:0000256" key="12">
    <source>
        <dbReference type="ARBA" id="ARBA00022840"/>
    </source>
</evidence>
<keyword evidence="9" id="KW-0677">Repeat</keyword>
<gene>
    <name evidence="22" type="ORF">P3X46_020146</name>
</gene>
<evidence type="ECO:0000256" key="5">
    <source>
        <dbReference type="ARBA" id="ARBA00022614"/>
    </source>
</evidence>
<dbReference type="InterPro" id="IPR008271">
    <property type="entry name" value="Ser/Thr_kinase_AS"/>
</dbReference>
<dbReference type="Gene3D" id="2.60.120.430">
    <property type="entry name" value="Galactose-binding lectin"/>
    <property type="match status" value="1"/>
</dbReference>
<dbReference type="PROSITE" id="PS00108">
    <property type="entry name" value="PROTEIN_KINASE_ST"/>
    <property type="match status" value="1"/>
</dbReference>
<dbReference type="PROSITE" id="PS50011">
    <property type="entry name" value="PROTEIN_KINASE_DOM"/>
    <property type="match status" value="1"/>
</dbReference>
<dbReference type="InterPro" id="IPR011009">
    <property type="entry name" value="Kinase-like_dom_sf"/>
</dbReference>
<dbReference type="InterPro" id="IPR051824">
    <property type="entry name" value="LRR_Rcpt-Like_S/T_Kinase"/>
</dbReference>
<feature type="domain" description="Protein kinase" evidence="21">
    <location>
        <begin position="704"/>
        <end position="981"/>
    </location>
</feature>
<keyword evidence="11" id="KW-0418">Kinase</keyword>
<keyword evidence="16" id="KW-0325">Glycoprotein</keyword>
<dbReference type="InterPro" id="IPR021720">
    <property type="entry name" value="Malectin_dom"/>
</dbReference>
<dbReference type="Pfam" id="PF23598">
    <property type="entry name" value="LRR_14"/>
    <property type="match status" value="1"/>
</dbReference>
<keyword evidence="15" id="KW-0675">Receptor</keyword>
<dbReference type="InterPro" id="IPR032675">
    <property type="entry name" value="LRR_dom_sf"/>
</dbReference>
<evidence type="ECO:0000256" key="2">
    <source>
        <dbReference type="ARBA" id="ARBA00012513"/>
    </source>
</evidence>
<evidence type="ECO:0000256" key="9">
    <source>
        <dbReference type="ARBA" id="ARBA00022737"/>
    </source>
</evidence>
<dbReference type="InterPro" id="IPR055414">
    <property type="entry name" value="LRR_R13L4/SHOC2-like"/>
</dbReference>
<protein>
    <recommendedName>
        <fullName evidence="2">non-specific serine/threonine protein kinase</fullName>
        <ecNumber evidence="2">2.7.11.1</ecNumber>
    </recommendedName>
</protein>
<dbReference type="PANTHER" id="PTHR48006:SF66">
    <property type="entry name" value="PROTEIN KINASE DOMAIN-CONTAINING PROTEIN"/>
    <property type="match status" value="1"/>
</dbReference>
<keyword evidence="12 19" id="KW-0067">ATP-binding</keyword>
<evidence type="ECO:0000256" key="17">
    <source>
        <dbReference type="ARBA" id="ARBA00047899"/>
    </source>
</evidence>
<evidence type="ECO:0000256" key="4">
    <source>
        <dbReference type="ARBA" id="ARBA00022553"/>
    </source>
</evidence>
<name>A0ABQ9LKZ8_HEVBR</name>
<dbReference type="PROSITE" id="PS00107">
    <property type="entry name" value="PROTEIN_KINASE_ATP"/>
    <property type="match status" value="1"/>
</dbReference>
<dbReference type="InterPro" id="IPR001611">
    <property type="entry name" value="Leu-rich_rpt"/>
</dbReference>
<keyword evidence="8" id="KW-0732">Signal</keyword>
<organism evidence="22 23">
    <name type="scientific">Hevea brasiliensis</name>
    <name type="common">Para rubber tree</name>
    <name type="synonym">Siphonia brasiliensis</name>
    <dbReference type="NCBI Taxonomy" id="3981"/>
    <lineage>
        <taxon>Eukaryota</taxon>
        <taxon>Viridiplantae</taxon>
        <taxon>Streptophyta</taxon>
        <taxon>Embryophyta</taxon>
        <taxon>Tracheophyta</taxon>
        <taxon>Spermatophyta</taxon>
        <taxon>Magnoliopsida</taxon>
        <taxon>eudicotyledons</taxon>
        <taxon>Gunneridae</taxon>
        <taxon>Pentapetalae</taxon>
        <taxon>rosids</taxon>
        <taxon>fabids</taxon>
        <taxon>Malpighiales</taxon>
        <taxon>Euphorbiaceae</taxon>
        <taxon>Crotonoideae</taxon>
        <taxon>Micrandreae</taxon>
        <taxon>Hevea</taxon>
    </lineage>
</organism>
<proteinExistence type="predicted"/>
<evidence type="ECO:0000313" key="22">
    <source>
        <dbReference type="EMBL" id="KAJ9168646.1"/>
    </source>
</evidence>
<comment type="subcellular location">
    <subcellularLocation>
        <location evidence="1">Membrane</location>
        <topology evidence="1">Single-pass type I membrane protein</topology>
    </subcellularLocation>
</comment>
<keyword evidence="4" id="KW-0597">Phosphoprotein</keyword>
<evidence type="ECO:0000256" key="16">
    <source>
        <dbReference type="ARBA" id="ARBA00023180"/>
    </source>
</evidence>
<evidence type="ECO:0000256" key="18">
    <source>
        <dbReference type="ARBA" id="ARBA00048679"/>
    </source>
</evidence>
<evidence type="ECO:0000259" key="21">
    <source>
        <dbReference type="PROSITE" id="PS50011"/>
    </source>
</evidence>
<dbReference type="Gene3D" id="1.10.510.10">
    <property type="entry name" value="Transferase(Phosphotransferase) domain 1"/>
    <property type="match status" value="1"/>
</dbReference>
<evidence type="ECO:0000256" key="13">
    <source>
        <dbReference type="ARBA" id="ARBA00022989"/>
    </source>
</evidence>
<dbReference type="Proteomes" id="UP001174677">
    <property type="component" value="Chromosome 11"/>
</dbReference>
<dbReference type="SUPFAM" id="SSF56112">
    <property type="entry name" value="Protein kinase-like (PK-like)"/>
    <property type="match status" value="1"/>
</dbReference>
<evidence type="ECO:0000256" key="15">
    <source>
        <dbReference type="ARBA" id="ARBA00023170"/>
    </source>
</evidence>
<evidence type="ECO:0000256" key="20">
    <source>
        <dbReference type="SAM" id="Phobius"/>
    </source>
</evidence>
<keyword evidence="14 20" id="KW-0472">Membrane</keyword>
<evidence type="ECO:0000256" key="10">
    <source>
        <dbReference type="ARBA" id="ARBA00022741"/>
    </source>
</evidence>
<dbReference type="InterPro" id="IPR001245">
    <property type="entry name" value="Ser-Thr/Tyr_kinase_cat_dom"/>
</dbReference>
<reference evidence="22" key="1">
    <citation type="journal article" date="2023" name="Plant Biotechnol. J.">
        <title>Chromosome-level wild Hevea brasiliensis genome provides new tools for genomic-assisted breeding and valuable loci to elevate rubber yield.</title>
        <authorList>
            <person name="Cheng H."/>
            <person name="Song X."/>
            <person name="Hu Y."/>
            <person name="Wu T."/>
            <person name="Yang Q."/>
            <person name="An Z."/>
            <person name="Feng S."/>
            <person name="Deng Z."/>
            <person name="Wu W."/>
            <person name="Zeng X."/>
            <person name="Tu M."/>
            <person name="Wang X."/>
            <person name="Huang H."/>
        </authorList>
    </citation>
    <scope>NUCLEOTIDE SEQUENCE</scope>
    <source>
        <strain evidence="22">MT/VB/25A 57/8</strain>
    </source>
</reference>
<dbReference type="InterPro" id="IPR000719">
    <property type="entry name" value="Prot_kinase_dom"/>
</dbReference>
<evidence type="ECO:0000256" key="8">
    <source>
        <dbReference type="ARBA" id="ARBA00022729"/>
    </source>
</evidence>
<evidence type="ECO:0000256" key="19">
    <source>
        <dbReference type="PROSITE-ProRule" id="PRU10141"/>
    </source>
</evidence>
<dbReference type="Pfam" id="PF07714">
    <property type="entry name" value="PK_Tyr_Ser-Thr"/>
    <property type="match status" value="1"/>
</dbReference>
<comment type="caution">
    <text evidence="22">The sequence shown here is derived from an EMBL/GenBank/DDBJ whole genome shotgun (WGS) entry which is preliminary data.</text>
</comment>
<dbReference type="Pfam" id="PF11721">
    <property type="entry name" value="Malectin"/>
    <property type="match status" value="1"/>
</dbReference>
<keyword evidence="6" id="KW-0808">Transferase</keyword>
<evidence type="ECO:0000256" key="11">
    <source>
        <dbReference type="ARBA" id="ARBA00022777"/>
    </source>
</evidence>
<dbReference type="CDD" id="cd14066">
    <property type="entry name" value="STKc_IRAK"/>
    <property type="match status" value="1"/>
</dbReference>
<dbReference type="SUPFAM" id="SSF52058">
    <property type="entry name" value="L domain-like"/>
    <property type="match status" value="1"/>
</dbReference>
<evidence type="ECO:0000256" key="1">
    <source>
        <dbReference type="ARBA" id="ARBA00004479"/>
    </source>
</evidence>
<keyword evidence="5" id="KW-0433">Leucine-rich repeat</keyword>